<reference evidence="1" key="1">
    <citation type="submission" date="2021-01" db="EMBL/GenBank/DDBJ databases">
        <authorList>
            <person name="Corre E."/>
            <person name="Pelletier E."/>
            <person name="Niang G."/>
            <person name="Scheremetjew M."/>
            <person name="Finn R."/>
            <person name="Kale V."/>
            <person name="Holt S."/>
            <person name="Cochrane G."/>
            <person name="Meng A."/>
            <person name="Brown T."/>
            <person name="Cohen L."/>
        </authorList>
    </citation>
    <scope>NUCLEOTIDE SEQUENCE</scope>
    <source>
        <strain evidence="1">CCCM811</strain>
    </source>
</reference>
<organism evidence="1">
    <name type="scientific">Lotharella globosa</name>
    <dbReference type="NCBI Taxonomy" id="91324"/>
    <lineage>
        <taxon>Eukaryota</taxon>
        <taxon>Sar</taxon>
        <taxon>Rhizaria</taxon>
        <taxon>Cercozoa</taxon>
        <taxon>Chlorarachniophyceae</taxon>
        <taxon>Lotharella</taxon>
    </lineage>
</organism>
<gene>
    <name evidence="1" type="ORF">LGLO00237_LOCUS19670</name>
</gene>
<sequence length="107" mass="12075">MNSAFYSFCCFRSRLAYQISSSSVLHKMYLDISLLIVPFTPSVGHVLLASVSNCHFLSQTQVDDDEYKVNKIPTNDMAERNQDGVEIKTHRSIGYSSMHAYDKGVAF</sequence>
<accession>A0A7S3Z0S1</accession>
<dbReference type="EMBL" id="HBIV01027485">
    <property type="protein sequence ID" value="CAE0668047.1"/>
    <property type="molecule type" value="Transcribed_RNA"/>
</dbReference>
<protein>
    <submittedName>
        <fullName evidence="1">Uncharacterized protein</fullName>
    </submittedName>
</protein>
<proteinExistence type="predicted"/>
<name>A0A7S3Z0S1_9EUKA</name>
<dbReference type="AlphaFoldDB" id="A0A7S3Z0S1"/>
<evidence type="ECO:0000313" key="1">
    <source>
        <dbReference type="EMBL" id="CAE0668047.1"/>
    </source>
</evidence>